<reference evidence="1 2" key="1">
    <citation type="submission" date="2014-04" db="EMBL/GenBank/DDBJ databases">
        <authorList>
            <consortium name="DOE Joint Genome Institute"/>
            <person name="Kuo A."/>
            <person name="Kohler A."/>
            <person name="Nagy L.G."/>
            <person name="Floudas D."/>
            <person name="Copeland A."/>
            <person name="Barry K.W."/>
            <person name="Cichocki N."/>
            <person name="Veneault-Fourrey C."/>
            <person name="LaButti K."/>
            <person name="Lindquist E.A."/>
            <person name="Lipzen A."/>
            <person name="Lundell T."/>
            <person name="Morin E."/>
            <person name="Murat C."/>
            <person name="Sun H."/>
            <person name="Tunlid A."/>
            <person name="Henrissat B."/>
            <person name="Grigoriev I.V."/>
            <person name="Hibbett D.S."/>
            <person name="Martin F."/>
            <person name="Nordberg H.P."/>
            <person name="Cantor M.N."/>
            <person name="Hua S.X."/>
        </authorList>
    </citation>
    <scope>NUCLEOTIDE SEQUENCE [LARGE SCALE GENOMIC DNA]</scope>
    <source>
        <strain evidence="1 2">Foug A</strain>
    </source>
</reference>
<gene>
    <name evidence="1" type="ORF">SCLCIDRAFT_136037</name>
</gene>
<evidence type="ECO:0000313" key="1">
    <source>
        <dbReference type="EMBL" id="KIM54793.1"/>
    </source>
</evidence>
<protein>
    <submittedName>
        <fullName evidence="1">Uncharacterized protein</fullName>
    </submittedName>
</protein>
<name>A0A0C2YYW2_9AGAM</name>
<feature type="non-terminal residue" evidence="1">
    <location>
        <position position="1"/>
    </location>
</feature>
<dbReference type="InParanoid" id="A0A0C2YYW2"/>
<keyword evidence="2" id="KW-1185">Reference proteome</keyword>
<dbReference type="HOGENOM" id="CLU_103464_1_0_1"/>
<evidence type="ECO:0000313" key="2">
    <source>
        <dbReference type="Proteomes" id="UP000053989"/>
    </source>
</evidence>
<proteinExistence type="predicted"/>
<dbReference type="EMBL" id="KN822147">
    <property type="protein sequence ID" value="KIM54793.1"/>
    <property type="molecule type" value="Genomic_DNA"/>
</dbReference>
<reference evidence="2" key="2">
    <citation type="submission" date="2015-01" db="EMBL/GenBank/DDBJ databases">
        <title>Evolutionary Origins and Diversification of the Mycorrhizal Mutualists.</title>
        <authorList>
            <consortium name="DOE Joint Genome Institute"/>
            <consortium name="Mycorrhizal Genomics Consortium"/>
            <person name="Kohler A."/>
            <person name="Kuo A."/>
            <person name="Nagy L.G."/>
            <person name="Floudas D."/>
            <person name="Copeland A."/>
            <person name="Barry K.W."/>
            <person name="Cichocki N."/>
            <person name="Veneault-Fourrey C."/>
            <person name="LaButti K."/>
            <person name="Lindquist E.A."/>
            <person name="Lipzen A."/>
            <person name="Lundell T."/>
            <person name="Morin E."/>
            <person name="Murat C."/>
            <person name="Riley R."/>
            <person name="Ohm R."/>
            <person name="Sun H."/>
            <person name="Tunlid A."/>
            <person name="Henrissat B."/>
            <person name="Grigoriev I.V."/>
            <person name="Hibbett D.S."/>
            <person name="Martin F."/>
        </authorList>
    </citation>
    <scope>NUCLEOTIDE SEQUENCE [LARGE SCALE GENOMIC DNA]</scope>
    <source>
        <strain evidence="2">Foug A</strain>
    </source>
</reference>
<dbReference type="AlphaFoldDB" id="A0A0C2YYW2"/>
<sequence>LVPPLSSCLIVFATTPLPTSNLFHEASCSADALDESNLYLWEKDPPYNYPEPFMTVDEAHYTWNMVDVLISQHWRLAKVVRAECALRFTNGKVQDLLDDMVERLVGCIDRWITIASHVTVMEETGRNRVIAGCVGKLEIYSMTVRR</sequence>
<organism evidence="1 2">
    <name type="scientific">Scleroderma citrinum Foug A</name>
    <dbReference type="NCBI Taxonomy" id="1036808"/>
    <lineage>
        <taxon>Eukaryota</taxon>
        <taxon>Fungi</taxon>
        <taxon>Dikarya</taxon>
        <taxon>Basidiomycota</taxon>
        <taxon>Agaricomycotina</taxon>
        <taxon>Agaricomycetes</taxon>
        <taxon>Agaricomycetidae</taxon>
        <taxon>Boletales</taxon>
        <taxon>Sclerodermatineae</taxon>
        <taxon>Sclerodermataceae</taxon>
        <taxon>Scleroderma</taxon>
    </lineage>
</organism>
<dbReference type="OrthoDB" id="3178701at2759"/>
<dbReference type="Proteomes" id="UP000053989">
    <property type="component" value="Unassembled WGS sequence"/>
</dbReference>
<accession>A0A0C2YYW2</accession>